<keyword evidence="2" id="KW-1185">Reference proteome</keyword>
<evidence type="ECO:0000313" key="2">
    <source>
        <dbReference type="Proteomes" id="UP000298030"/>
    </source>
</evidence>
<gene>
    <name evidence="1" type="ORF">FA13DRAFT_1723995</name>
</gene>
<dbReference type="Gene3D" id="3.30.70.100">
    <property type="match status" value="2"/>
</dbReference>
<comment type="caution">
    <text evidence="1">The sequence shown here is derived from an EMBL/GenBank/DDBJ whole genome shotgun (WGS) entry which is preliminary data.</text>
</comment>
<dbReference type="EMBL" id="QPFP01000001">
    <property type="protein sequence ID" value="TEB39782.1"/>
    <property type="molecule type" value="Genomic_DNA"/>
</dbReference>
<proteinExistence type="predicted"/>
<sequence length="201" mass="21822">MPVIEFATFQASEALLANPDLALGALEILKNSQGFLGSWTGYDIDDKKTAHLVVTWDSLESHKKMQSGPSYPELAEKLRPTLGGPLTITHVEFDKDHTVAFDAPVTEILTTKLKDGKTKEELDAAIVELGAYFNATAKGIRQPQAHGAVLETPGTFNTIIGWDSLEAYTTTANAEATAPYVAKLFTVVDVKGAKIEFEKRV</sequence>
<evidence type="ECO:0008006" key="3">
    <source>
        <dbReference type="Google" id="ProtNLM"/>
    </source>
</evidence>
<dbReference type="STRING" id="71717.A0A4Y7U1W1"/>
<dbReference type="AlphaFoldDB" id="A0A4Y7U1W1"/>
<organism evidence="1 2">
    <name type="scientific">Coprinellus micaceus</name>
    <name type="common">Glistening ink-cap mushroom</name>
    <name type="synonym">Coprinus micaceus</name>
    <dbReference type="NCBI Taxonomy" id="71717"/>
    <lineage>
        <taxon>Eukaryota</taxon>
        <taxon>Fungi</taxon>
        <taxon>Dikarya</taxon>
        <taxon>Basidiomycota</taxon>
        <taxon>Agaricomycotina</taxon>
        <taxon>Agaricomycetes</taxon>
        <taxon>Agaricomycetidae</taxon>
        <taxon>Agaricales</taxon>
        <taxon>Agaricineae</taxon>
        <taxon>Psathyrellaceae</taxon>
        <taxon>Coprinellus</taxon>
    </lineage>
</organism>
<dbReference type="OrthoDB" id="3830579at2759"/>
<dbReference type="SUPFAM" id="SSF54909">
    <property type="entry name" value="Dimeric alpha+beta barrel"/>
    <property type="match status" value="1"/>
</dbReference>
<name>A0A4Y7U1W1_COPMI</name>
<accession>A0A4Y7U1W1</accession>
<protein>
    <recommendedName>
        <fullName evidence="3">ABM domain-containing protein</fullName>
    </recommendedName>
</protein>
<dbReference type="InterPro" id="IPR011008">
    <property type="entry name" value="Dimeric_a/b-barrel"/>
</dbReference>
<dbReference type="Proteomes" id="UP000298030">
    <property type="component" value="Unassembled WGS sequence"/>
</dbReference>
<evidence type="ECO:0000313" key="1">
    <source>
        <dbReference type="EMBL" id="TEB39782.1"/>
    </source>
</evidence>
<reference evidence="1 2" key="1">
    <citation type="journal article" date="2019" name="Nat. Ecol. Evol.">
        <title>Megaphylogeny resolves global patterns of mushroom evolution.</title>
        <authorList>
            <person name="Varga T."/>
            <person name="Krizsan K."/>
            <person name="Foldi C."/>
            <person name="Dima B."/>
            <person name="Sanchez-Garcia M."/>
            <person name="Sanchez-Ramirez S."/>
            <person name="Szollosi G.J."/>
            <person name="Szarkandi J.G."/>
            <person name="Papp V."/>
            <person name="Albert L."/>
            <person name="Andreopoulos W."/>
            <person name="Angelini C."/>
            <person name="Antonin V."/>
            <person name="Barry K.W."/>
            <person name="Bougher N.L."/>
            <person name="Buchanan P."/>
            <person name="Buyck B."/>
            <person name="Bense V."/>
            <person name="Catcheside P."/>
            <person name="Chovatia M."/>
            <person name="Cooper J."/>
            <person name="Damon W."/>
            <person name="Desjardin D."/>
            <person name="Finy P."/>
            <person name="Geml J."/>
            <person name="Haridas S."/>
            <person name="Hughes K."/>
            <person name="Justo A."/>
            <person name="Karasinski D."/>
            <person name="Kautmanova I."/>
            <person name="Kiss B."/>
            <person name="Kocsube S."/>
            <person name="Kotiranta H."/>
            <person name="LaButti K.M."/>
            <person name="Lechner B.E."/>
            <person name="Liimatainen K."/>
            <person name="Lipzen A."/>
            <person name="Lukacs Z."/>
            <person name="Mihaltcheva S."/>
            <person name="Morgado L.N."/>
            <person name="Niskanen T."/>
            <person name="Noordeloos M.E."/>
            <person name="Ohm R.A."/>
            <person name="Ortiz-Santana B."/>
            <person name="Ovrebo C."/>
            <person name="Racz N."/>
            <person name="Riley R."/>
            <person name="Savchenko A."/>
            <person name="Shiryaev A."/>
            <person name="Soop K."/>
            <person name="Spirin V."/>
            <person name="Szebenyi C."/>
            <person name="Tomsovsky M."/>
            <person name="Tulloss R.E."/>
            <person name="Uehling J."/>
            <person name="Grigoriev I.V."/>
            <person name="Vagvolgyi C."/>
            <person name="Papp T."/>
            <person name="Martin F.M."/>
            <person name="Miettinen O."/>
            <person name="Hibbett D.S."/>
            <person name="Nagy L.G."/>
        </authorList>
    </citation>
    <scope>NUCLEOTIDE SEQUENCE [LARGE SCALE GENOMIC DNA]</scope>
    <source>
        <strain evidence="1 2">FP101781</strain>
    </source>
</reference>